<feature type="compositionally biased region" description="Polar residues" evidence="4">
    <location>
        <begin position="290"/>
        <end position="300"/>
    </location>
</feature>
<feature type="compositionally biased region" description="Basic and acidic residues" evidence="4">
    <location>
        <begin position="304"/>
        <end position="315"/>
    </location>
</feature>
<gene>
    <name evidence="6" type="primary">Znf804b</name>
    <name evidence="6" type="ORF">TURVEL_R03985</name>
</gene>
<feature type="region of interest" description="Disordered" evidence="4">
    <location>
        <begin position="755"/>
        <end position="865"/>
    </location>
</feature>
<evidence type="ECO:0000313" key="6">
    <source>
        <dbReference type="EMBL" id="NXU58193.1"/>
    </source>
</evidence>
<evidence type="ECO:0000256" key="4">
    <source>
        <dbReference type="SAM" id="MobiDB-lite"/>
    </source>
</evidence>
<feature type="compositionally biased region" description="Basic and acidic residues" evidence="4">
    <location>
        <begin position="267"/>
        <end position="283"/>
    </location>
</feature>
<organism evidence="6 7">
    <name type="scientific">Turnix velox</name>
    <name type="common">Little buttonquail</name>
    <dbReference type="NCBI Taxonomy" id="2529409"/>
    <lineage>
        <taxon>Eukaryota</taxon>
        <taxon>Metazoa</taxon>
        <taxon>Chordata</taxon>
        <taxon>Craniata</taxon>
        <taxon>Vertebrata</taxon>
        <taxon>Euteleostomi</taxon>
        <taxon>Archelosauria</taxon>
        <taxon>Archosauria</taxon>
        <taxon>Dinosauria</taxon>
        <taxon>Saurischia</taxon>
        <taxon>Theropoda</taxon>
        <taxon>Coelurosauria</taxon>
        <taxon>Aves</taxon>
        <taxon>Neognathae</taxon>
        <taxon>Neoaves</taxon>
        <taxon>Charadriiformes</taxon>
        <taxon>Turnicidae</taxon>
        <taxon>Turnix</taxon>
    </lineage>
</organism>
<dbReference type="OrthoDB" id="4822at2759"/>
<reference evidence="6 7" key="1">
    <citation type="submission" date="2019-09" db="EMBL/GenBank/DDBJ databases">
        <title>Bird 10,000 Genomes (B10K) Project - Family phase.</title>
        <authorList>
            <person name="Zhang G."/>
        </authorList>
    </citation>
    <scope>NUCLEOTIDE SEQUENCE [LARGE SCALE GENOMIC DNA]</scope>
    <source>
        <strain evidence="6">B10K-DU-029-46</strain>
    </source>
</reference>
<feature type="compositionally biased region" description="Basic and acidic residues" evidence="4">
    <location>
        <begin position="501"/>
        <end position="517"/>
    </location>
</feature>
<feature type="region of interest" description="Disordered" evidence="4">
    <location>
        <begin position="485"/>
        <end position="517"/>
    </location>
</feature>
<dbReference type="InterPro" id="IPR052445">
    <property type="entry name" value="ZnF-G_patch_domain"/>
</dbReference>
<feature type="compositionally biased region" description="Basic and acidic residues" evidence="4">
    <location>
        <begin position="828"/>
        <end position="859"/>
    </location>
</feature>
<dbReference type="PANTHER" id="PTHR17614">
    <property type="entry name" value="ZINC FINGER-CONTAINING"/>
    <property type="match status" value="1"/>
</dbReference>
<keyword evidence="3" id="KW-0862">Zinc</keyword>
<accession>A0A7L3LX89</accession>
<evidence type="ECO:0000256" key="3">
    <source>
        <dbReference type="ARBA" id="ARBA00022833"/>
    </source>
</evidence>
<dbReference type="GO" id="GO:0005634">
    <property type="term" value="C:nucleus"/>
    <property type="evidence" value="ECO:0007669"/>
    <property type="project" value="TreeGrafter"/>
</dbReference>
<feature type="domain" description="C2H2-type" evidence="5">
    <location>
        <begin position="22"/>
        <end position="44"/>
    </location>
</feature>
<proteinExistence type="predicted"/>
<feature type="region of interest" description="Disordered" evidence="4">
    <location>
        <begin position="625"/>
        <end position="657"/>
    </location>
</feature>
<feature type="compositionally biased region" description="Low complexity" evidence="4">
    <location>
        <begin position="670"/>
        <end position="698"/>
    </location>
</feature>
<name>A0A7L3LX89_9CHAR</name>
<dbReference type="PANTHER" id="PTHR17614:SF12">
    <property type="entry name" value="ZINC FINGER PROTEIN 804B"/>
    <property type="match status" value="1"/>
</dbReference>
<keyword evidence="7" id="KW-1185">Reference proteome</keyword>
<evidence type="ECO:0000313" key="7">
    <source>
        <dbReference type="Proteomes" id="UP000582182"/>
    </source>
</evidence>
<dbReference type="GO" id="GO:0008270">
    <property type="term" value="F:zinc ion binding"/>
    <property type="evidence" value="ECO:0007669"/>
    <property type="project" value="UniProtKB-KW"/>
</dbReference>
<evidence type="ECO:0000256" key="2">
    <source>
        <dbReference type="ARBA" id="ARBA00022771"/>
    </source>
</evidence>
<feature type="non-terminal residue" evidence="6">
    <location>
        <position position="1308"/>
    </location>
</feature>
<dbReference type="EMBL" id="VZTY01031368">
    <property type="protein sequence ID" value="NXU58193.1"/>
    <property type="molecule type" value="Genomic_DNA"/>
</dbReference>
<sequence>DYAEREKAAAKALEDVKANFYCELCDKQYHKHQEFDNHINSYDHAHKQRLKDLKQREFARNVASKSWKDEKKQEKALKRLHQLAELRKHINGSGPLLKAPRLVLEKQQSPDDIFLYKGGKFTVNPQRTATSEGQGFSSSLLEEQQFIISRNQYPTERPHGPGNQVSQVLPDSTNASQRAGVSFSFSKKVPLKLESSASVFSENFEEGNDCSESPNHKTKQALEGCCSSTLLQEDVKGSLDKGPPVIQDQMDLDNGSLSPGAAKPKMHHENDKSSDTELEEKVSVHPSFSEVKTQLSNSDFSGLLREKEEETKSTKSEQLLETISPPCQASSFCTQPNPYKHSNAHLPAHLPELPQQPDLQLQSATNSPGLLKIESSLESSETANGNLETLPREPTIKEVKPQVLPFLQVVSKDGSTALQWPTELLLFTKTEPCISYGCNPLYFDFRLSLNHRDGKQHETNKASCKEHSINKTADENEASGLIKHKQMSNEQDNQLLKPKKMKDSLNPRKAKQKVESDIGKEMNENGQKYIGDYLNENIPKVPAYLDVSQKDYVTEKSLHTTTPRRPLKHHFHSCERKKQSMRNESISFSAFMSRIKKSKAAKCHLIHSEEKGEKQNDCRTTPDIASCSSDTSDSGKDSTGSFLSSKSSSNSRSSENEGCGSYMRCWRFPSPQKSSSDRQSSSSDTSVSGISSSMGYTSPTSNNLGKKHLLFCCKRKSKRAERHKCKHRKHKQIFTSDDTEEDYLCHSRSHRARNCTHRGTVKHQRCSRHKVLQGRDRSKHRHRHRHLGKVHSRSSHSSKSCSTRDSRSSERSSSSRISRGSSSGSSSKETDNCGSKTKEDTEKGSGTETEKNETAHFDSVKGNSHSKDFATCSSETLAKDLCGKRKSLTAKLLLEKVQSKKTREQIHGLDGFPKTCGVELKDGSQNHFALQFPSSLDDIAVVPLPEKLLSMGENDTGHNEVSSLETSVKKNNFEASEITNVTLSTGTDYDQCLFKDIIQIGAGYQSPNIKRNTAIKDQSSLFISEVQPFIQSCDPVPNDFPGAFPSNRYSVVANSTETKEELNDVNMDWNQAEGSLCDNAMQKYDDTLNNLQVYSKSTSPPLMQQPITFSPEEVDKYRLLQLQAQQHMQKQLLAKHLKVLPAPGPAAFSASPAVPSLPVQQQATVTTIHHTLLQRFAVSASLHPHSSPLSLAHLHPLSQAHLAPVSLAPLAPALIPTHPALLTGHPLHLVSTTPLHPSPLTLPVLPHTAYIPALFTPHLSASTQSALHPNPFIHPLFQGQEPPHHSCSSQTQQLPTIKEVFSVSSYLN</sequence>
<evidence type="ECO:0000259" key="5">
    <source>
        <dbReference type="PROSITE" id="PS00028"/>
    </source>
</evidence>
<feature type="compositionally biased region" description="Low complexity" evidence="4">
    <location>
        <begin position="626"/>
        <end position="653"/>
    </location>
</feature>
<protein>
    <submittedName>
        <fullName evidence="6">Z804B protein</fullName>
    </submittedName>
</protein>
<feature type="compositionally biased region" description="Polar residues" evidence="4">
    <location>
        <begin position="319"/>
        <end position="337"/>
    </location>
</feature>
<dbReference type="InterPro" id="IPR013087">
    <property type="entry name" value="Znf_C2H2_type"/>
</dbReference>
<feature type="compositionally biased region" description="Low complexity" evidence="4">
    <location>
        <begin position="811"/>
        <end position="827"/>
    </location>
</feature>
<feature type="non-terminal residue" evidence="6">
    <location>
        <position position="1"/>
    </location>
</feature>
<feature type="region of interest" description="Disordered" evidence="4">
    <location>
        <begin position="670"/>
        <end position="701"/>
    </location>
</feature>
<dbReference type="PROSITE" id="PS00028">
    <property type="entry name" value="ZINC_FINGER_C2H2_1"/>
    <property type="match status" value="1"/>
</dbReference>
<evidence type="ECO:0000256" key="1">
    <source>
        <dbReference type="ARBA" id="ARBA00022723"/>
    </source>
</evidence>
<feature type="region of interest" description="Disordered" evidence="4">
    <location>
        <begin position="236"/>
        <end position="351"/>
    </location>
</feature>
<feature type="compositionally biased region" description="Basic residues" evidence="4">
    <location>
        <begin position="755"/>
        <end position="796"/>
    </location>
</feature>
<keyword evidence="1" id="KW-0479">Metal-binding</keyword>
<dbReference type="Proteomes" id="UP000582182">
    <property type="component" value="Unassembled WGS sequence"/>
</dbReference>
<comment type="caution">
    <text evidence="6">The sequence shown here is derived from an EMBL/GenBank/DDBJ whole genome shotgun (WGS) entry which is preliminary data.</text>
</comment>
<keyword evidence="2" id="KW-0863">Zinc-finger</keyword>